<evidence type="ECO:0000313" key="3">
    <source>
        <dbReference type="Proteomes" id="UP000001933"/>
    </source>
</evidence>
<keyword evidence="3" id="KW-1185">Reference proteome</keyword>
<sequence>MKSKENNLSSVPSCPSFLSSRKRRFFSIYRIIYRISYLFLFFLDMALEIFIFLQELF</sequence>
<dbReference type="Proteomes" id="UP000001933">
    <property type="component" value="Chromosome"/>
</dbReference>
<proteinExistence type="predicted"/>
<organism evidence="2 3">
    <name type="scientific">Syntrophus aciditrophicus (strain SB)</name>
    <dbReference type="NCBI Taxonomy" id="56780"/>
    <lineage>
        <taxon>Bacteria</taxon>
        <taxon>Pseudomonadati</taxon>
        <taxon>Thermodesulfobacteriota</taxon>
        <taxon>Syntrophia</taxon>
        <taxon>Syntrophales</taxon>
        <taxon>Syntrophaceae</taxon>
        <taxon>Syntrophus</taxon>
    </lineage>
</organism>
<accession>Q2LX76</accession>
<reference evidence="2 3" key="1">
    <citation type="journal article" date="2007" name="Proc. Natl. Acad. Sci. U.S.A.">
        <title>The genome of Syntrophus aciditrophicus: life at the thermodynamic limit of microbial growth.</title>
        <authorList>
            <person name="McInerney M.J."/>
            <person name="Rohlin L."/>
            <person name="Mouttaki H."/>
            <person name="Kim U."/>
            <person name="Krupp R.S."/>
            <person name="Rios-Hernandez L."/>
            <person name="Sieber J."/>
            <person name="Struchtemeyer C.G."/>
            <person name="Bhattacharyya A."/>
            <person name="Campbell J.W."/>
            <person name="Gunsalus R.P."/>
        </authorList>
    </citation>
    <scope>NUCLEOTIDE SEQUENCE [LARGE SCALE GENOMIC DNA]</scope>
    <source>
        <strain evidence="2 3">SB</strain>
    </source>
</reference>
<evidence type="ECO:0000256" key="1">
    <source>
        <dbReference type="SAM" id="Phobius"/>
    </source>
</evidence>
<dbReference type="HOGENOM" id="CLU_2994995_0_0_7"/>
<name>Q2LX76_SYNAS</name>
<evidence type="ECO:0000313" key="2">
    <source>
        <dbReference type="EMBL" id="ABC78688.1"/>
    </source>
</evidence>
<dbReference type="AlphaFoldDB" id="Q2LX76"/>
<gene>
    <name evidence="2" type="ORF">SYN_02992</name>
</gene>
<feature type="transmembrane region" description="Helical" evidence="1">
    <location>
        <begin position="31"/>
        <end position="53"/>
    </location>
</feature>
<dbReference type="KEGG" id="sat:SYN_02992"/>
<dbReference type="EMBL" id="CP000252">
    <property type="protein sequence ID" value="ABC78688.1"/>
    <property type="molecule type" value="Genomic_DNA"/>
</dbReference>
<dbReference type="InParanoid" id="Q2LX76"/>
<keyword evidence="1" id="KW-1133">Transmembrane helix</keyword>
<keyword evidence="1" id="KW-0812">Transmembrane</keyword>
<dbReference type="STRING" id="56780.SYN_02992"/>
<keyword evidence="1" id="KW-0472">Membrane</keyword>
<protein>
    <submittedName>
        <fullName evidence="2">Hypothetical membrane protein</fullName>
    </submittedName>
</protein>